<reference evidence="1 2" key="1">
    <citation type="submission" date="2018-11" db="EMBL/GenBank/DDBJ databases">
        <title>Draft genome sequences of potential pathogenic Clostridium perfringens from environmental surface water in the North West Province, South Africa.</title>
        <authorList>
            <person name="Fourie J.C.J."/>
            <person name="Sanko T.J."/>
            <person name="Bezuidenhout C."/>
            <person name="Mienie C."/>
            <person name="Adeleke R."/>
        </authorList>
    </citation>
    <scope>NUCLEOTIDE SEQUENCE [LARGE SCALE GENOMIC DNA]</scope>
    <source>
        <strain evidence="1 2">SC4-C13</strain>
    </source>
</reference>
<dbReference type="EMBL" id="RQNR01000007">
    <property type="protein sequence ID" value="RQN23584.1"/>
    <property type="molecule type" value="Genomic_DNA"/>
</dbReference>
<comment type="caution">
    <text evidence="1">The sequence shown here is derived from an EMBL/GenBank/DDBJ whole genome shotgun (WGS) entry which is preliminary data.</text>
</comment>
<sequence>MSLCKGQIKIGKKTVKKRTIRFLFQRYLKNNYRYIHSEFNNRYKYEILEPIKIDNLEFFIDLNFNGVNPKEIELRSIDYIDNNEFKLYEEWTKRNLGVDIEDLSLQKRSFRWGTIKVKLTKLNKDDPGCITIKIKYK</sequence>
<protein>
    <submittedName>
        <fullName evidence="1">Uncharacterized protein</fullName>
    </submittedName>
</protein>
<evidence type="ECO:0000313" key="1">
    <source>
        <dbReference type="EMBL" id="RQN23584.1"/>
    </source>
</evidence>
<dbReference type="AlphaFoldDB" id="A0AAE8FQX8"/>
<dbReference type="RefSeq" id="WP_124229334.1">
    <property type="nucleotide sequence ID" value="NZ_CABHIS010000009.1"/>
</dbReference>
<organism evidence="1 2">
    <name type="scientific">Clostridium perfringens</name>
    <dbReference type="NCBI Taxonomy" id="1502"/>
    <lineage>
        <taxon>Bacteria</taxon>
        <taxon>Bacillati</taxon>
        <taxon>Bacillota</taxon>
        <taxon>Clostridia</taxon>
        <taxon>Eubacteriales</taxon>
        <taxon>Clostridiaceae</taxon>
        <taxon>Clostridium</taxon>
    </lineage>
</organism>
<gene>
    <name evidence="1" type="ORF">EHZ11_13235</name>
</gene>
<proteinExistence type="predicted"/>
<dbReference type="Proteomes" id="UP000273641">
    <property type="component" value="Unassembled WGS sequence"/>
</dbReference>
<accession>A0AAE8FQX8</accession>
<name>A0AAE8FQX8_CLOPF</name>
<evidence type="ECO:0000313" key="2">
    <source>
        <dbReference type="Proteomes" id="UP000273641"/>
    </source>
</evidence>